<reference evidence="2 3" key="1">
    <citation type="journal article" date="2018" name="New Phytol.">
        <title>Phylogenomics of Endogonaceae and evolution of mycorrhizas within Mucoromycota.</title>
        <authorList>
            <person name="Chang Y."/>
            <person name="Desiro A."/>
            <person name="Na H."/>
            <person name="Sandor L."/>
            <person name="Lipzen A."/>
            <person name="Clum A."/>
            <person name="Barry K."/>
            <person name="Grigoriev I.V."/>
            <person name="Martin F.M."/>
            <person name="Stajich J.E."/>
            <person name="Smith M.E."/>
            <person name="Bonito G."/>
            <person name="Spatafora J.W."/>
        </authorList>
    </citation>
    <scope>NUCLEOTIDE SEQUENCE [LARGE SCALE GENOMIC DNA]</scope>
    <source>
        <strain evidence="2 3">AD002</strain>
    </source>
</reference>
<dbReference type="GO" id="GO:0006048">
    <property type="term" value="P:UDP-N-acetylglucosamine biosynthetic process"/>
    <property type="evidence" value="ECO:0007669"/>
    <property type="project" value="UniProtKB-UniPathway"/>
</dbReference>
<sequence>MYNKTVSTQDNSSFFITTAAHKANQQQDLIIRKATTEEQIKQCYDIRIEIFVHEQKCSLEGEIDSYDPLSHHWLALLPTAETVVGTIRIYIAQGTQVGKIGRVAVKSTARGLRIGVRLMNECERYEDKMGFYTKLGYVLDEAAVSTSIPALSSLPHCDCASIPPALRLRFHSSCVIYPTGRHTFQAAEIAALQKVRVSAQALNMFAEKMIVDLKAIAGNYQAVTMKESAGKS</sequence>
<dbReference type="AlphaFoldDB" id="A0A433QDH2"/>
<name>A0A433QDH2_9FUNG</name>
<keyword evidence="2" id="KW-0012">Acyltransferase</keyword>
<feature type="domain" description="N-acetyltransferase" evidence="1">
    <location>
        <begin position="29"/>
        <end position="169"/>
    </location>
</feature>
<gene>
    <name evidence="2" type="ORF">BC938DRAFT_482705</name>
</gene>
<evidence type="ECO:0000313" key="2">
    <source>
        <dbReference type="EMBL" id="RUS27807.1"/>
    </source>
</evidence>
<dbReference type="SUPFAM" id="SSF55729">
    <property type="entry name" value="Acyl-CoA N-acyltransferases (Nat)"/>
    <property type="match status" value="1"/>
</dbReference>
<dbReference type="InterPro" id="IPR000182">
    <property type="entry name" value="GNAT_dom"/>
</dbReference>
<dbReference type="UniPathway" id="UPA00113">
    <property type="reaction ID" value="UER00529"/>
</dbReference>
<dbReference type="InterPro" id="IPR016181">
    <property type="entry name" value="Acyl_CoA_acyltransferase"/>
</dbReference>
<proteinExistence type="predicted"/>
<evidence type="ECO:0000313" key="3">
    <source>
        <dbReference type="Proteomes" id="UP000274822"/>
    </source>
</evidence>
<dbReference type="PROSITE" id="PS51186">
    <property type="entry name" value="GNAT"/>
    <property type="match status" value="1"/>
</dbReference>
<dbReference type="EMBL" id="RBNJ01007762">
    <property type="protein sequence ID" value="RUS27807.1"/>
    <property type="molecule type" value="Genomic_DNA"/>
</dbReference>
<dbReference type="Gene3D" id="3.40.630.30">
    <property type="match status" value="1"/>
</dbReference>
<dbReference type="Pfam" id="PF00583">
    <property type="entry name" value="Acetyltransf_1"/>
    <property type="match status" value="1"/>
</dbReference>
<keyword evidence="2" id="KW-0808">Transferase</keyword>
<dbReference type="Proteomes" id="UP000274822">
    <property type="component" value="Unassembled WGS sequence"/>
</dbReference>
<protein>
    <submittedName>
        <fullName evidence="2">Acyl-CoA N-acyltransferase</fullName>
    </submittedName>
</protein>
<organism evidence="2 3">
    <name type="scientific">Jimgerdemannia flammicorona</name>
    <dbReference type="NCBI Taxonomy" id="994334"/>
    <lineage>
        <taxon>Eukaryota</taxon>
        <taxon>Fungi</taxon>
        <taxon>Fungi incertae sedis</taxon>
        <taxon>Mucoromycota</taxon>
        <taxon>Mucoromycotina</taxon>
        <taxon>Endogonomycetes</taxon>
        <taxon>Endogonales</taxon>
        <taxon>Endogonaceae</taxon>
        <taxon>Jimgerdemannia</taxon>
    </lineage>
</organism>
<evidence type="ECO:0000259" key="1">
    <source>
        <dbReference type="PROSITE" id="PS51186"/>
    </source>
</evidence>
<dbReference type="CDD" id="cd04301">
    <property type="entry name" value="NAT_SF"/>
    <property type="match status" value="1"/>
</dbReference>
<accession>A0A433QDH2</accession>
<dbReference type="GO" id="GO:0016747">
    <property type="term" value="F:acyltransferase activity, transferring groups other than amino-acyl groups"/>
    <property type="evidence" value="ECO:0007669"/>
    <property type="project" value="InterPro"/>
</dbReference>
<keyword evidence="3" id="KW-1185">Reference proteome</keyword>
<comment type="caution">
    <text evidence="2">The sequence shown here is derived from an EMBL/GenBank/DDBJ whole genome shotgun (WGS) entry which is preliminary data.</text>
</comment>